<reference evidence="2 3" key="1">
    <citation type="submission" date="2020-04" db="EMBL/GenBank/DDBJ databases">
        <title>Bacillus sp. UniB3 isolated from commercial digestive syrup.</title>
        <authorList>
            <person name="Thorat V."/>
            <person name="Kirdat K."/>
            <person name="Tiwarekar B."/>
            <person name="Yadav A."/>
        </authorList>
    </citation>
    <scope>NUCLEOTIDE SEQUENCE [LARGE SCALE GENOMIC DNA]</scope>
    <source>
        <strain evidence="2 3">UniB3</strain>
    </source>
</reference>
<sequence length="260" mass="29696">MHFASTLAWAYPVDKVVQLAKQSELLGLEVWAEHVWFHGTNPKKIREANQDGSLNLTVHAASWDLNICSLEREIRESSVRQIQHSIKLADEIGADSITFHPGRLTLPQIKQEIYETLMKDSIFTLMETAKQYKKSLSMELMEVKPKEFVTNPDTMNRLIADFLPELKTTFDVAHISEDIPRRAFAQLLNVDKIHISDNSVSQLHVPLGTGILDSYVLEEFLSISHLPVVVEGFDASESLNWWNHNLHYLKSLEMIKGVHQ</sequence>
<keyword evidence="2" id="KW-0413">Isomerase</keyword>
<dbReference type="SUPFAM" id="SSF51658">
    <property type="entry name" value="Xylose isomerase-like"/>
    <property type="match status" value="1"/>
</dbReference>
<dbReference type="Pfam" id="PF01261">
    <property type="entry name" value="AP_endonuc_2"/>
    <property type="match status" value="1"/>
</dbReference>
<feature type="domain" description="Xylose isomerase-like TIM barrel" evidence="1">
    <location>
        <begin position="38"/>
        <end position="251"/>
    </location>
</feature>
<dbReference type="GO" id="GO:0016853">
    <property type="term" value="F:isomerase activity"/>
    <property type="evidence" value="ECO:0007669"/>
    <property type="project" value="UniProtKB-KW"/>
</dbReference>
<organism evidence="2 3">
    <name type="scientific">Niallia alba</name>
    <dbReference type="NCBI Taxonomy" id="2729105"/>
    <lineage>
        <taxon>Bacteria</taxon>
        <taxon>Bacillati</taxon>
        <taxon>Bacillota</taxon>
        <taxon>Bacilli</taxon>
        <taxon>Bacillales</taxon>
        <taxon>Bacillaceae</taxon>
        <taxon>Niallia</taxon>
    </lineage>
</organism>
<dbReference type="InterPro" id="IPR013022">
    <property type="entry name" value="Xyl_isomerase-like_TIM-brl"/>
</dbReference>
<name>A0A7Y0K5B3_9BACI</name>
<gene>
    <name evidence="2" type="ORF">HHU08_02800</name>
</gene>
<dbReference type="RefSeq" id="WP_169187753.1">
    <property type="nucleotide sequence ID" value="NZ_JABBPK010000001.1"/>
</dbReference>
<comment type="caution">
    <text evidence="2">The sequence shown here is derived from an EMBL/GenBank/DDBJ whole genome shotgun (WGS) entry which is preliminary data.</text>
</comment>
<evidence type="ECO:0000313" key="2">
    <source>
        <dbReference type="EMBL" id="NMO75956.1"/>
    </source>
</evidence>
<accession>A0A7Y0K5B3</accession>
<dbReference type="Proteomes" id="UP000588491">
    <property type="component" value="Unassembled WGS sequence"/>
</dbReference>
<dbReference type="Gene3D" id="3.20.20.150">
    <property type="entry name" value="Divalent-metal-dependent TIM barrel enzymes"/>
    <property type="match status" value="1"/>
</dbReference>
<evidence type="ECO:0000313" key="3">
    <source>
        <dbReference type="Proteomes" id="UP000588491"/>
    </source>
</evidence>
<proteinExistence type="predicted"/>
<dbReference type="EMBL" id="JABBPK010000001">
    <property type="protein sequence ID" value="NMO75956.1"/>
    <property type="molecule type" value="Genomic_DNA"/>
</dbReference>
<protein>
    <submittedName>
        <fullName evidence="2">Sugar phosphate isomerase/epimerase</fullName>
    </submittedName>
</protein>
<keyword evidence="3" id="KW-1185">Reference proteome</keyword>
<dbReference type="AlphaFoldDB" id="A0A7Y0K5B3"/>
<dbReference type="InterPro" id="IPR036237">
    <property type="entry name" value="Xyl_isomerase-like_sf"/>
</dbReference>
<evidence type="ECO:0000259" key="1">
    <source>
        <dbReference type="Pfam" id="PF01261"/>
    </source>
</evidence>